<organism evidence="7 8">
    <name type="scientific">Trichoplax adhaerens</name>
    <name type="common">Trichoplax reptans</name>
    <dbReference type="NCBI Taxonomy" id="10228"/>
    <lineage>
        <taxon>Eukaryota</taxon>
        <taxon>Metazoa</taxon>
        <taxon>Placozoa</taxon>
        <taxon>Uniplacotomia</taxon>
        <taxon>Trichoplacea</taxon>
        <taxon>Trichoplacidae</taxon>
        <taxon>Trichoplax</taxon>
    </lineage>
</organism>
<evidence type="ECO:0000256" key="2">
    <source>
        <dbReference type="ARBA" id="ARBA00022833"/>
    </source>
</evidence>
<dbReference type="RefSeq" id="XP_002114647.1">
    <property type="nucleotide sequence ID" value="XM_002114611.1"/>
</dbReference>
<dbReference type="InterPro" id="IPR001781">
    <property type="entry name" value="Znf_LIM"/>
</dbReference>
<name>B3S3F2_TRIAD</name>
<dbReference type="OrthoDB" id="1112565at2759"/>
<dbReference type="Pfam" id="PF00412">
    <property type="entry name" value="LIM"/>
    <property type="match status" value="2"/>
</dbReference>
<dbReference type="GO" id="GO:0051015">
    <property type="term" value="F:actin filament binding"/>
    <property type="evidence" value="ECO:0000318"/>
    <property type="project" value="GO_Central"/>
</dbReference>
<dbReference type="PANTHER" id="PTHR24213">
    <property type="entry name" value="ACTIN-BINDING LIM PROTEIN"/>
    <property type="match status" value="1"/>
</dbReference>
<evidence type="ECO:0000256" key="5">
    <source>
        <dbReference type="SAM" id="MobiDB-lite"/>
    </source>
</evidence>
<evidence type="ECO:0000256" key="1">
    <source>
        <dbReference type="ARBA" id="ARBA00022723"/>
    </source>
</evidence>
<proteinExistence type="predicted"/>
<keyword evidence="1 4" id="KW-0479">Metal-binding</keyword>
<dbReference type="AlphaFoldDB" id="B3S3F2"/>
<keyword evidence="8" id="KW-1185">Reference proteome</keyword>
<feature type="compositionally biased region" description="Polar residues" evidence="5">
    <location>
        <begin position="391"/>
        <end position="400"/>
    </location>
</feature>
<dbReference type="GO" id="GO:0015629">
    <property type="term" value="C:actin cytoskeleton"/>
    <property type="evidence" value="ECO:0000318"/>
    <property type="project" value="GO_Central"/>
</dbReference>
<dbReference type="eggNOG" id="KOG1044">
    <property type="taxonomic scope" value="Eukaryota"/>
</dbReference>
<dbReference type="FunCoup" id="B3S3F2">
    <property type="interactions" value="465"/>
</dbReference>
<feature type="domain" description="LIM zinc-binding" evidence="6">
    <location>
        <begin position="188"/>
        <end position="247"/>
    </location>
</feature>
<dbReference type="HOGENOM" id="CLU_567836_0_0_1"/>
<dbReference type="PANTHER" id="PTHR24213:SF9">
    <property type="entry name" value="UNCOORDINATED 115A, ISOFORM B-RELATED"/>
    <property type="match status" value="1"/>
</dbReference>
<dbReference type="InParanoid" id="B3S3F2"/>
<dbReference type="InterPro" id="IPR051618">
    <property type="entry name" value="Actin-binding_LIM"/>
</dbReference>
<sequence>MSEVCSELLSQISYIAHRILTTRVDVVDYKFTYLDLALTADRIMGVLYQKKLSYRHGQHKQSDNSPPVASATGQVLNFTTTPTIKRKQGNNYKRTGRLVTINVGYYAKNEDQYYTYRMCHPETKELCFYCHEYLENQAVEMNKNRYHLECFDEYILSKISDGLQTTASSDQKSDTVSSMDYVMKNFLSKCGGCQKEIEDYHGIFALEQQWHPSCFKCHHCGKLLNEDYAGRNRKPYCLDDFRQLFGVFCTGCQHYIDGEFLEIGENNFHTACAVCIKCKKPFLEEIEAVVINDKLWHKECQYLEDDDTKRSLPTATRAEVSSKLESPASPISKPTFTNLVVLRCASTEQLQNIGQRGRTYSDSAAFSDIQNPSRCRTVTINGRVMLGNRDGSCSPSSSLPDRQISHRRNRISDPVSSTSLVEAIATPPSRRRLHSATTSSTSSAVKTSLILHKGNFSNSKSQVPTLQSSPLSQRKTSMYLD</sequence>
<keyword evidence="2 4" id="KW-0862">Zinc</keyword>
<evidence type="ECO:0000256" key="4">
    <source>
        <dbReference type="PROSITE-ProRule" id="PRU00125"/>
    </source>
</evidence>
<dbReference type="Proteomes" id="UP000009022">
    <property type="component" value="Unassembled WGS sequence"/>
</dbReference>
<dbReference type="CTD" id="6755860"/>
<dbReference type="PhylomeDB" id="B3S3F2"/>
<feature type="region of interest" description="Disordered" evidence="5">
    <location>
        <begin position="456"/>
        <end position="481"/>
    </location>
</feature>
<dbReference type="PROSITE" id="PS50023">
    <property type="entry name" value="LIM_DOMAIN_2"/>
    <property type="match status" value="1"/>
</dbReference>
<reference evidence="7 8" key="1">
    <citation type="journal article" date="2008" name="Nature">
        <title>The Trichoplax genome and the nature of placozoans.</title>
        <authorList>
            <person name="Srivastava M."/>
            <person name="Begovic E."/>
            <person name="Chapman J."/>
            <person name="Putnam N.H."/>
            <person name="Hellsten U."/>
            <person name="Kawashima T."/>
            <person name="Kuo A."/>
            <person name="Mitros T."/>
            <person name="Salamov A."/>
            <person name="Carpenter M.L."/>
            <person name="Signorovitch A.Y."/>
            <person name="Moreno M.A."/>
            <person name="Kamm K."/>
            <person name="Grimwood J."/>
            <person name="Schmutz J."/>
            <person name="Shapiro H."/>
            <person name="Grigoriev I.V."/>
            <person name="Buss L.W."/>
            <person name="Schierwater B."/>
            <person name="Dellaporta S.L."/>
            <person name="Rokhsar D.S."/>
        </authorList>
    </citation>
    <scope>NUCLEOTIDE SEQUENCE [LARGE SCALE GENOMIC DNA]</scope>
    <source>
        <strain evidence="7 8">Grell-BS-1999</strain>
    </source>
</reference>
<dbReference type="CDD" id="cd09329">
    <property type="entry name" value="LIM3_abLIM"/>
    <property type="match status" value="1"/>
</dbReference>
<evidence type="ECO:0000313" key="8">
    <source>
        <dbReference type="Proteomes" id="UP000009022"/>
    </source>
</evidence>
<accession>B3S3F2</accession>
<dbReference type="Gene3D" id="2.10.110.10">
    <property type="entry name" value="Cysteine Rich Protein"/>
    <property type="match status" value="2"/>
</dbReference>
<evidence type="ECO:0000259" key="6">
    <source>
        <dbReference type="PROSITE" id="PS50023"/>
    </source>
</evidence>
<gene>
    <name evidence="7" type="ORF">TRIADDRAFT_58696</name>
</gene>
<evidence type="ECO:0000256" key="3">
    <source>
        <dbReference type="ARBA" id="ARBA00023038"/>
    </source>
</evidence>
<dbReference type="GeneID" id="6755860"/>
<dbReference type="KEGG" id="tad:TRIADDRAFT_58696"/>
<dbReference type="PROSITE" id="PS00478">
    <property type="entry name" value="LIM_DOMAIN_1"/>
    <property type="match status" value="2"/>
</dbReference>
<dbReference type="EMBL" id="DS985248">
    <property type="protein sequence ID" value="EDV22781.1"/>
    <property type="molecule type" value="Genomic_DNA"/>
</dbReference>
<feature type="compositionally biased region" description="Low complexity" evidence="5">
    <location>
        <begin position="435"/>
        <end position="444"/>
    </location>
</feature>
<dbReference type="SUPFAM" id="SSF57716">
    <property type="entry name" value="Glucocorticoid receptor-like (DNA-binding domain)"/>
    <property type="match status" value="2"/>
</dbReference>
<dbReference type="SMART" id="SM00132">
    <property type="entry name" value="LIM"/>
    <property type="match status" value="2"/>
</dbReference>
<dbReference type="GO" id="GO:0046872">
    <property type="term" value="F:metal ion binding"/>
    <property type="evidence" value="ECO:0007669"/>
    <property type="project" value="UniProtKB-KW"/>
</dbReference>
<protein>
    <recommendedName>
        <fullName evidence="6">LIM zinc-binding domain-containing protein</fullName>
    </recommendedName>
</protein>
<dbReference type="GO" id="GO:0030032">
    <property type="term" value="P:lamellipodium assembly"/>
    <property type="evidence" value="ECO:0000318"/>
    <property type="project" value="GO_Central"/>
</dbReference>
<keyword evidence="3 4" id="KW-0440">LIM domain</keyword>
<evidence type="ECO:0000313" key="7">
    <source>
        <dbReference type="EMBL" id="EDV22781.1"/>
    </source>
</evidence>
<feature type="region of interest" description="Disordered" evidence="5">
    <location>
        <begin position="386"/>
        <end position="444"/>
    </location>
</feature>